<dbReference type="Pfam" id="PF16407">
    <property type="entry name" value="PKD_2"/>
    <property type="match status" value="1"/>
</dbReference>
<dbReference type="RefSeq" id="WP_202103174.1">
    <property type="nucleotide sequence ID" value="NZ_JAERTY010000005.1"/>
</dbReference>
<name>A0ABS1R3Y6_9SPHI</name>
<accession>A0ABS1R3Y6</accession>
<dbReference type="Proteomes" id="UP000625283">
    <property type="component" value="Unassembled WGS sequence"/>
</dbReference>
<gene>
    <name evidence="1" type="ORF">JKG61_11775</name>
</gene>
<evidence type="ECO:0000313" key="1">
    <source>
        <dbReference type="EMBL" id="MBL1409431.1"/>
    </source>
</evidence>
<proteinExistence type="predicted"/>
<dbReference type="InterPro" id="IPR032183">
    <property type="entry name" value="PKD-like"/>
</dbReference>
<organism evidence="1 2">
    <name type="scientific">Sphingobacterium faecale</name>
    <dbReference type="NCBI Taxonomy" id="2803775"/>
    <lineage>
        <taxon>Bacteria</taxon>
        <taxon>Pseudomonadati</taxon>
        <taxon>Bacteroidota</taxon>
        <taxon>Sphingobacteriia</taxon>
        <taxon>Sphingobacteriales</taxon>
        <taxon>Sphingobacteriaceae</taxon>
        <taxon>Sphingobacterium</taxon>
    </lineage>
</organism>
<evidence type="ECO:0008006" key="3">
    <source>
        <dbReference type="Google" id="ProtNLM"/>
    </source>
</evidence>
<dbReference type="PROSITE" id="PS51257">
    <property type="entry name" value="PROKAR_LIPOPROTEIN"/>
    <property type="match status" value="1"/>
</dbReference>
<evidence type="ECO:0000313" key="2">
    <source>
        <dbReference type="Proteomes" id="UP000625283"/>
    </source>
</evidence>
<sequence>MKIKYITYVIASFYLFSSCYKDKGNYNYSAANVLEIGNIPDQIHVLGNVDTLKITPTIKSALEGEILGDNKNYSFTYAIDGSVKAGDLSYVAIDSTYPKDLNYFIKLAPKIYDVNFVVKDNRTGLETLKPFKLNVASAVSEGWMVLCNEGASERVRLDMIAVVSPTRSVQAFDLTASNGLPPITQGGRLIFLYDTQTRAKIGILTKSDGGYNLTNSTLSSGPSYNMLYEFGNKSANCMPQNIQATSSGYHVAVDGDNDVYTLYMYVAGPIYQFPVNTLTGNRKAEFKVSPYIAADPKPSNGSNSVLAYDITNKQFVNWSSGRNTMMATMENPSSNKLFDYKTGKNLVYMDATLYGNSRAYAILEKDNKYSLYGISFIPASPVGLFEQSYYAELNIPEIEKAHSFAFHSTLPYMFYAAGSKLYQYDIVSRQNKVIKDFGDENISMLKFNLFKYTVKGKTQEYYDQQYQLIVGLENKQLPAESCGKVQFYEVPPLNADLTLIKEYKGFAKVKDVTYKEITIL</sequence>
<dbReference type="SUPFAM" id="SSF82171">
    <property type="entry name" value="DPP6 N-terminal domain-like"/>
    <property type="match status" value="1"/>
</dbReference>
<keyword evidence="2" id="KW-1185">Reference proteome</keyword>
<dbReference type="EMBL" id="JAERTY010000005">
    <property type="protein sequence ID" value="MBL1409431.1"/>
    <property type="molecule type" value="Genomic_DNA"/>
</dbReference>
<comment type="caution">
    <text evidence="1">The sequence shown here is derived from an EMBL/GenBank/DDBJ whole genome shotgun (WGS) entry which is preliminary data.</text>
</comment>
<reference evidence="1 2" key="1">
    <citation type="submission" date="2021-01" db="EMBL/GenBank/DDBJ databases">
        <title>C459-1 draft genome sequence.</title>
        <authorList>
            <person name="Zhang X.-F."/>
        </authorList>
    </citation>
    <scope>NUCLEOTIDE SEQUENCE [LARGE SCALE GENOMIC DNA]</scope>
    <source>
        <strain evidence="2">C459-1</strain>
    </source>
</reference>
<protein>
    <recommendedName>
        <fullName evidence="3">DUF4374 domain-containing protein</fullName>
    </recommendedName>
</protein>